<reference evidence="1 2" key="1">
    <citation type="journal article" date="2018" name="Front. Microbiol.">
        <title>Description and Comparative Genomics of Macrococcus caseolyticus subsp. hominis subsp. nov., Macrococcus goetzii sp. nov., Macrococcus epidermidis sp. nov., and Macrococcus bohemicus sp. nov., Novel Macrococci From Human Clinical Material With Virulence Potential and Suspected Uptake of Foreign DNA by Natural Transformation.</title>
        <authorList>
            <person name="Maslanova I."/>
            <person name="Wertheimer Z."/>
            <person name="Sedlacek I."/>
            <person name="Svec P."/>
            <person name="Indrakova A."/>
            <person name="Kovarovic V."/>
            <person name="Schumann P."/>
            <person name="Sproer C."/>
            <person name="Kralova S."/>
            <person name="Sedo O."/>
            <person name="Kristofova L."/>
            <person name="Vrbovska V."/>
            <person name="Fuzik T."/>
            <person name="Petras P."/>
            <person name="Zdrahal Z."/>
            <person name="Ruzickova V."/>
            <person name="Doskar J."/>
            <person name="Pantucek R."/>
        </authorList>
    </citation>
    <scope>NUCLEOTIDE SEQUENCE [LARGE SCALE GENOMIC DNA]</scope>
    <source>
        <strain evidence="1 2">01/688</strain>
    </source>
</reference>
<gene>
    <name evidence="1" type="ORF">BHU61_11085</name>
</gene>
<protein>
    <submittedName>
        <fullName evidence="1">Uncharacterized protein</fullName>
    </submittedName>
</protein>
<dbReference type="RefSeq" id="WP_111716894.1">
    <property type="nucleotide sequence ID" value="NZ_JBHSSR010000009.1"/>
</dbReference>
<sequence>MGYVNLFINWKNQNLESMKKQVSASLKAKFIFNGSREVNYNYCQTINLLKKRFEKEQDWTFEVLKSYTRSDEQIVVTDIIRENHDYALIEPLAVCLLTFKNQKLIRLHMEAELVRD</sequence>
<evidence type="ECO:0000313" key="2">
    <source>
        <dbReference type="Proteomes" id="UP000249808"/>
    </source>
</evidence>
<keyword evidence="2" id="KW-1185">Reference proteome</keyword>
<evidence type="ECO:0000313" key="1">
    <source>
        <dbReference type="EMBL" id="RAK43891.1"/>
    </source>
</evidence>
<name>A0A327ZND4_9STAP</name>
<accession>A0A327ZND4</accession>
<comment type="caution">
    <text evidence="1">The sequence shown here is derived from an EMBL/GenBank/DDBJ whole genome shotgun (WGS) entry which is preliminary data.</text>
</comment>
<dbReference type="AlphaFoldDB" id="A0A327ZND4"/>
<dbReference type="Proteomes" id="UP000249808">
    <property type="component" value="Unassembled WGS sequence"/>
</dbReference>
<proteinExistence type="predicted"/>
<dbReference type="EMBL" id="PZJH01000007">
    <property type="protein sequence ID" value="RAK43891.1"/>
    <property type="molecule type" value="Genomic_DNA"/>
</dbReference>
<organism evidence="1 2">
    <name type="scientific">Macrococcus epidermidis</name>
    <dbReference type="NCBI Taxonomy" id="1902580"/>
    <lineage>
        <taxon>Bacteria</taxon>
        <taxon>Bacillati</taxon>
        <taxon>Bacillota</taxon>
        <taxon>Bacilli</taxon>
        <taxon>Bacillales</taxon>
        <taxon>Staphylococcaceae</taxon>
        <taxon>Macrococcus</taxon>
    </lineage>
</organism>